<evidence type="ECO:0000313" key="2">
    <source>
        <dbReference type="EMBL" id="EHJ60201.1"/>
    </source>
</evidence>
<evidence type="ECO:0000256" key="1">
    <source>
        <dbReference type="SAM" id="SignalP"/>
    </source>
</evidence>
<accession>G6EEQ5</accession>
<proteinExistence type="predicted"/>
<name>G6EEQ5_9SPHN</name>
<dbReference type="Pfam" id="PF19649">
    <property type="entry name" value="DUF6152"/>
    <property type="match status" value="1"/>
</dbReference>
<comment type="caution">
    <text evidence="2">The sequence shown here is derived from an EMBL/GenBank/DDBJ whole genome shotgun (WGS) entry which is preliminary data.</text>
</comment>
<feature type="signal peptide" evidence="1">
    <location>
        <begin position="1"/>
        <end position="25"/>
    </location>
</feature>
<dbReference type="PATRIC" id="fig|1088721.3.peg.2793"/>
<sequence>MRKSMKKISSLVAIGLALSSPAAYAHHSFNMFDSSKYVEFDGVVKTFTWRNPHVMITVQAGNKVWTVECSTPNIIGRKGWSPTVMKAGDKIRFRIHPRKDGSDYGLAVSARLPNGTIITDKP</sequence>
<dbReference type="InterPro" id="IPR046150">
    <property type="entry name" value="DUF6152"/>
</dbReference>
<organism evidence="2 3">
    <name type="scientific">Novosphingobium pentaromativorans US6-1</name>
    <dbReference type="NCBI Taxonomy" id="1088721"/>
    <lineage>
        <taxon>Bacteria</taxon>
        <taxon>Pseudomonadati</taxon>
        <taxon>Pseudomonadota</taxon>
        <taxon>Alphaproteobacteria</taxon>
        <taxon>Sphingomonadales</taxon>
        <taxon>Sphingomonadaceae</taxon>
        <taxon>Novosphingobium</taxon>
    </lineage>
</organism>
<gene>
    <name evidence="2" type="ORF">NSU_2826</name>
</gene>
<protein>
    <submittedName>
        <fullName evidence="2">Uncharacterized protein</fullName>
    </submittedName>
</protein>
<evidence type="ECO:0000313" key="3">
    <source>
        <dbReference type="Proteomes" id="UP000004030"/>
    </source>
</evidence>
<dbReference type="Proteomes" id="UP000004030">
    <property type="component" value="Unassembled WGS sequence"/>
</dbReference>
<dbReference type="AlphaFoldDB" id="G6EEQ5"/>
<keyword evidence="3" id="KW-1185">Reference proteome</keyword>
<keyword evidence="1" id="KW-0732">Signal</keyword>
<feature type="chain" id="PRO_5003488284" evidence="1">
    <location>
        <begin position="26"/>
        <end position="122"/>
    </location>
</feature>
<dbReference type="EMBL" id="AGFM01000042">
    <property type="protein sequence ID" value="EHJ60201.1"/>
    <property type="molecule type" value="Genomic_DNA"/>
</dbReference>
<dbReference type="eggNOG" id="ENOG503359Y">
    <property type="taxonomic scope" value="Bacteria"/>
</dbReference>
<reference evidence="2 3" key="1">
    <citation type="journal article" date="2012" name="J. Bacteriol.">
        <title>Genome sequence of benzo(a)pyrene-degrading bacterium Novosphingobium pentaromativorans US6-1.</title>
        <authorList>
            <person name="Luo Y.R."/>
            <person name="Kang S.G."/>
            <person name="Kim S.J."/>
            <person name="Kim M.R."/>
            <person name="Li N."/>
            <person name="Lee J.H."/>
            <person name="Kwon K.K."/>
        </authorList>
    </citation>
    <scope>NUCLEOTIDE SEQUENCE [LARGE SCALE GENOMIC DNA]</scope>
    <source>
        <strain evidence="2 3">US6-1</strain>
    </source>
</reference>